<accession>A0A840RT86</accession>
<comment type="caution">
    <text evidence="1">The sequence shown here is derived from an EMBL/GenBank/DDBJ whole genome shotgun (WGS) entry which is preliminary data.</text>
</comment>
<proteinExistence type="predicted"/>
<dbReference type="Proteomes" id="UP000571084">
    <property type="component" value="Unassembled WGS sequence"/>
</dbReference>
<gene>
    <name evidence="1" type="ORF">HNR39_002884</name>
</gene>
<evidence type="ECO:0000313" key="2">
    <source>
        <dbReference type="Proteomes" id="UP000571084"/>
    </source>
</evidence>
<name>A0A840RT86_9BURK</name>
<keyword evidence="2" id="KW-1185">Reference proteome</keyword>
<dbReference type="EMBL" id="JACHHQ010000006">
    <property type="protein sequence ID" value="MBB5201035.1"/>
    <property type="molecule type" value="Genomic_DNA"/>
</dbReference>
<protein>
    <submittedName>
        <fullName evidence="1">Uncharacterized protein</fullName>
    </submittedName>
</protein>
<dbReference type="AlphaFoldDB" id="A0A840RT86"/>
<organism evidence="1 2">
    <name type="scientific">Glaciimonas immobilis</name>
    <dbReference type="NCBI Taxonomy" id="728004"/>
    <lineage>
        <taxon>Bacteria</taxon>
        <taxon>Pseudomonadati</taxon>
        <taxon>Pseudomonadota</taxon>
        <taxon>Betaproteobacteria</taxon>
        <taxon>Burkholderiales</taxon>
        <taxon>Oxalobacteraceae</taxon>
        <taxon>Glaciimonas</taxon>
    </lineage>
</organism>
<reference evidence="1 2" key="1">
    <citation type="submission" date="2020-08" db="EMBL/GenBank/DDBJ databases">
        <title>Genomic Encyclopedia of Type Strains, Phase IV (KMG-IV): sequencing the most valuable type-strain genomes for metagenomic binning, comparative biology and taxonomic classification.</title>
        <authorList>
            <person name="Goeker M."/>
        </authorList>
    </citation>
    <scope>NUCLEOTIDE SEQUENCE [LARGE SCALE GENOMIC DNA]</scope>
    <source>
        <strain evidence="1 2">DSM 23240</strain>
    </source>
</reference>
<evidence type="ECO:0000313" key="1">
    <source>
        <dbReference type="EMBL" id="MBB5201035.1"/>
    </source>
</evidence>
<sequence>MEAIAIPMHILARHRLKRECYFLLHQSTWVMGNGVEVTRVTFTTISTIITATFSSA</sequence>